<protein>
    <recommendedName>
        <fullName evidence="3">Nudix hydrolase domain-containing protein</fullName>
    </recommendedName>
</protein>
<evidence type="ECO:0000313" key="5">
    <source>
        <dbReference type="Proteomes" id="UP000177610"/>
    </source>
</evidence>
<dbReference type="PANTHER" id="PTHR43046:SF14">
    <property type="entry name" value="MUTT_NUDIX FAMILY PROTEIN"/>
    <property type="match status" value="1"/>
</dbReference>
<dbReference type="Proteomes" id="UP000177610">
    <property type="component" value="Unassembled WGS sequence"/>
</dbReference>
<dbReference type="AlphaFoldDB" id="A0A1F5N8Z5"/>
<evidence type="ECO:0000256" key="2">
    <source>
        <dbReference type="ARBA" id="ARBA00022801"/>
    </source>
</evidence>
<dbReference type="Pfam" id="PF00293">
    <property type="entry name" value="NUDIX"/>
    <property type="match status" value="1"/>
</dbReference>
<dbReference type="InterPro" id="IPR015797">
    <property type="entry name" value="NUDIX_hydrolase-like_dom_sf"/>
</dbReference>
<name>A0A1F5N8Z5_9BACT</name>
<dbReference type="PROSITE" id="PS51462">
    <property type="entry name" value="NUDIX"/>
    <property type="match status" value="1"/>
</dbReference>
<feature type="domain" description="Nudix hydrolase" evidence="3">
    <location>
        <begin position="2"/>
        <end position="136"/>
    </location>
</feature>
<evidence type="ECO:0000259" key="3">
    <source>
        <dbReference type="PROSITE" id="PS51462"/>
    </source>
</evidence>
<dbReference type="InterPro" id="IPR000086">
    <property type="entry name" value="NUDIX_hydrolase_dom"/>
</dbReference>
<dbReference type="GO" id="GO:0016787">
    <property type="term" value="F:hydrolase activity"/>
    <property type="evidence" value="ECO:0007669"/>
    <property type="project" value="UniProtKB-KW"/>
</dbReference>
<dbReference type="PANTHER" id="PTHR43046">
    <property type="entry name" value="GDP-MANNOSE MANNOSYL HYDROLASE"/>
    <property type="match status" value="1"/>
</dbReference>
<comment type="caution">
    <text evidence="4">The sequence shown here is derived from an EMBL/GenBank/DDBJ whole genome shotgun (WGS) entry which is preliminary data.</text>
</comment>
<evidence type="ECO:0000313" key="4">
    <source>
        <dbReference type="EMBL" id="OGE74127.1"/>
    </source>
</evidence>
<keyword evidence="2" id="KW-0378">Hydrolase</keyword>
<dbReference type="SUPFAM" id="SSF55811">
    <property type="entry name" value="Nudix"/>
    <property type="match status" value="1"/>
</dbReference>
<comment type="cofactor">
    <cofactor evidence="1">
        <name>Mg(2+)</name>
        <dbReference type="ChEBI" id="CHEBI:18420"/>
    </cofactor>
</comment>
<accession>A0A1F5N8Z5</accession>
<dbReference type="Gene3D" id="3.90.79.10">
    <property type="entry name" value="Nucleoside Triphosphate Pyrophosphohydrolase"/>
    <property type="match status" value="1"/>
</dbReference>
<proteinExistence type="predicted"/>
<sequence>MILQVGVKVLLKNKEGKYLLLERNLEKYPEVPKDNRWDIVGGRIEVGVPLLENLKREILEETKLSLTHEPKLLSAQDILRGADKHVVRLTYVAEIEGEPRLDEDHSSYRWFTLDELRKLSELDMYFKEVLEKYFNE</sequence>
<organism evidence="4 5">
    <name type="scientific">Candidatus Doudnabacteria bacterium RIFCSPHIGHO2_01_FULL_41_86</name>
    <dbReference type="NCBI Taxonomy" id="1817821"/>
    <lineage>
        <taxon>Bacteria</taxon>
        <taxon>Candidatus Doudnaibacteriota</taxon>
    </lineage>
</organism>
<dbReference type="STRING" id="1817821.A2717_01070"/>
<evidence type="ECO:0000256" key="1">
    <source>
        <dbReference type="ARBA" id="ARBA00001946"/>
    </source>
</evidence>
<dbReference type="EMBL" id="MFEH01000001">
    <property type="protein sequence ID" value="OGE74127.1"/>
    <property type="molecule type" value="Genomic_DNA"/>
</dbReference>
<gene>
    <name evidence="4" type="ORF">A2717_01070</name>
</gene>
<dbReference type="CDD" id="cd02883">
    <property type="entry name" value="NUDIX_Hydrolase"/>
    <property type="match status" value="1"/>
</dbReference>
<reference evidence="4 5" key="1">
    <citation type="journal article" date="2016" name="Nat. Commun.">
        <title>Thousands of microbial genomes shed light on interconnected biogeochemical processes in an aquifer system.</title>
        <authorList>
            <person name="Anantharaman K."/>
            <person name="Brown C.T."/>
            <person name="Hug L.A."/>
            <person name="Sharon I."/>
            <person name="Castelle C.J."/>
            <person name="Probst A.J."/>
            <person name="Thomas B.C."/>
            <person name="Singh A."/>
            <person name="Wilkins M.J."/>
            <person name="Karaoz U."/>
            <person name="Brodie E.L."/>
            <person name="Williams K.H."/>
            <person name="Hubbard S.S."/>
            <person name="Banfield J.F."/>
        </authorList>
    </citation>
    <scope>NUCLEOTIDE SEQUENCE [LARGE SCALE GENOMIC DNA]</scope>
</reference>